<evidence type="ECO:0000313" key="4">
    <source>
        <dbReference type="Proteomes" id="UP001358586"/>
    </source>
</evidence>
<name>A0ABR0MNZ4_GOSAR</name>
<accession>A0ABR0MNZ4</accession>
<feature type="region of interest" description="Disordered" evidence="1">
    <location>
        <begin position="1"/>
        <end position="30"/>
    </location>
</feature>
<evidence type="ECO:0000259" key="2">
    <source>
        <dbReference type="Pfam" id="PF03078"/>
    </source>
</evidence>
<evidence type="ECO:0000256" key="1">
    <source>
        <dbReference type="SAM" id="MobiDB-lite"/>
    </source>
</evidence>
<protein>
    <recommendedName>
        <fullName evidence="2">Arabidopsis retrotransposon Orf1 C-terminal domain-containing protein</fullName>
    </recommendedName>
</protein>
<comment type="caution">
    <text evidence="3">The sequence shown here is derived from an EMBL/GenBank/DDBJ whole genome shotgun (WGS) entry which is preliminary data.</text>
</comment>
<dbReference type="EMBL" id="JARKNE010000012">
    <property type="protein sequence ID" value="KAK5775628.1"/>
    <property type="molecule type" value="Genomic_DNA"/>
</dbReference>
<dbReference type="InterPro" id="IPR004312">
    <property type="entry name" value="ATHILA_Orf1_C"/>
</dbReference>
<evidence type="ECO:0000313" key="3">
    <source>
        <dbReference type="EMBL" id="KAK5775628.1"/>
    </source>
</evidence>
<feature type="domain" description="Arabidopsis retrotransposon Orf1 C-terminal" evidence="2">
    <location>
        <begin position="43"/>
        <end position="205"/>
    </location>
</feature>
<organism evidence="3 4">
    <name type="scientific">Gossypium arboreum</name>
    <name type="common">Tree cotton</name>
    <name type="synonym">Gossypium nanking</name>
    <dbReference type="NCBI Taxonomy" id="29729"/>
    <lineage>
        <taxon>Eukaryota</taxon>
        <taxon>Viridiplantae</taxon>
        <taxon>Streptophyta</taxon>
        <taxon>Embryophyta</taxon>
        <taxon>Tracheophyta</taxon>
        <taxon>Spermatophyta</taxon>
        <taxon>Magnoliopsida</taxon>
        <taxon>eudicotyledons</taxon>
        <taxon>Gunneridae</taxon>
        <taxon>Pentapetalae</taxon>
        <taxon>rosids</taxon>
        <taxon>malvids</taxon>
        <taxon>Malvales</taxon>
        <taxon>Malvaceae</taxon>
        <taxon>Malvoideae</taxon>
        <taxon>Gossypium</taxon>
    </lineage>
</organism>
<dbReference type="Proteomes" id="UP001358586">
    <property type="component" value="Chromosome 12"/>
</dbReference>
<sequence>MTNTRGKKTAVPTLKKQKGPGATSSSTSTEARHPLLRFSLSPQDDLFQLLRVRPLGVGRCIDWTALEQVRLANEVRAFITTAPWDQFFLIIEPTYLELTLEFCTTFHLQYVMNTHDEAMRHMSVPEFGIVLGIYIDEFISVGNFLQLNRHIHYSPSYCWIDLTASQIRYDMSRSKASALAPALRYLHALLAHTLTGRRESIGVINTHDAYFLWSRRQVTQSSSLMLIGQMSPQGIQRGPTFSATTESPTSSWAASLSEVSDHLHHFEQ</sequence>
<dbReference type="Pfam" id="PF03078">
    <property type="entry name" value="ATHILA"/>
    <property type="match status" value="1"/>
</dbReference>
<reference evidence="3 4" key="1">
    <citation type="submission" date="2023-03" db="EMBL/GenBank/DDBJ databases">
        <title>WGS of Gossypium arboreum.</title>
        <authorList>
            <person name="Yu D."/>
        </authorList>
    </citation>
    <scope>NUCLEOTIDE SEQUENCE [LARGE SCALE GENOMIC DNA]</scope>
    <source>
        <tissue evidence="3">Leaf</tissue>
    </source>
</reference>
<gene>
    <name evidence="3" type="ORF">PVK06_043541</name>
</gene>
<keyword evidence="4" id="KW-1185">Reference proteome</keyword>
<proteinExistence type="predicted"/>